<dbReference type="Gene3D" id="3.20.20.100">
    <property type="entry name" value="NADP-dependent oxidoreductase domain"/>
    <property type="match status" value="3"/>
</dbReference>
<keyword evidence="5" id="KW-1185">Reference proteome</keyword>
<dbReference type="InterPro" id="IPR023210">
    <property type="entry name" value="NADP_OxRdtase_dom"/>
</dbReference>
<dbReference type="Proteomes" id="UP000289738">
    <property type="component" value="Chromosome A06"/>
</dbReference>
<keyword evidence="2" id="KW-0560">Oxidoreductase</keyword>
<evidence type="ECO:0000256" key="1">
    <source>
        <dbReference type="ARBA" id="ARBA00022857"/>
    </source>
</evidence>
<evidence type="ECO:0000313" key="4">
    <source>
        <dbReference type="EMBL" id="RYR52622.1"/>
    </source>
</evidence>
<dbReference type="EMBL" id="SDMP01000006">
    <property type="protein sequence ID" value="RYR52622.1"/>
    <property type="molecule type" value="Genomic_DNA"/>
</dbReference>
<name>A0A445CNW3_ARAHY</name>
<protein>
    <recommendedName>
        <fullName evidence="3">NADP-dependent oxidoreductase domain-containing protein</fullName>
    </recommendedName>
</protein>
<dbReference type="SUPFAM" id="SSF51430">
    <property type="entry name" value="NAD(P)-linked oxidoreductase"/>
    <property type="match status" value="3"/>
</dbReference>
<evidence type="ECO:0000313" key="5">
    <source>
        <dbReference type="Proteomes" id="UP000289738"/>
    </source>
</evidence>
<reference evidence="4 5" key="1">
    <citation type="submission" date="2019-01" db="EMBL/GenBank/DDBJ databases">
        <title>Sequencing of cultivated peanut Arachis hypogaea provides insights into genome evolution and oil improvement.</title>
        <authorList>
            <person name="Chen X."/>
        </authorList>
    </citation>
    <scope>NUCLEOTIDE SEQUENCE [LARGE SCALE GENOMIC DNA]</scope>
    <source>
        <strain evidence="5">cv. Fuhuasheng</strain>
        <tissue evidence="4">Leaves</tissue>
    </source>
</reference>
<feature type="domain" description="NADP-dependent oxidoreductase" evidence="3">
    <location>
        <begin position="25"/>
        <end position="317"/>
    </location>
</feature>
<dbReference type="PANTHER" id="PTHR43625">
    <property type="entry name" value="AFLATOXIN B1 ALDEHYDE REDUCTASE"/>
    <property type="match status" value="1"/>
</dbReference>
<dbReference type="GO" id="GO:0016491">
    <property type="term" value="F:oxidoreductase activity"/>
    <property type="evidence" value="ECO:0007669"/>
    <property type="project" value="UniProtKB-KW"/>
</dbReference>
<sequence>MAEAGSESVSIPRVNLGCQGLQVSKLGFGCMGLTGAYNDPLPEEEAISVIKHAFTQGITFFDTADIYGSNHANELLLAKALKQLPRDKIQLATKFGMSRGISGLQIKGTPDYVRSCCEASLKRLDVQYIDLYYQHRVDTSVPIEQTMGELKKLVEEGKVKYIGLSEASPDTIRRAHAVHPITAVQLEWSLWTRDIEDEVIPLCRELGIGIVPYSPLGRGFFGGKGVVETVPSVSSLSGHPRYQAENMEKNKRIYERIESLAKKHECTTPQLALAWVLQQGNDVVPIPGTTKIKNLDQNIGALSVKLSEKDLREISEAVPIDEVAGIRYYNERHAKFSWKSANTPPNDSSVSTVPRVSKLGFGCMGLTGAYNDPLPEQEAISVIKHAFTQGITFFDTADVYGSNHANELLLAKALKQLPRDKIQLATKFGISKTTFSDRQIKGTPDYVRSCCEASLKRLDVQYIDLYYQHRVDTSVPIEQTMGELKKLVEEGKVKYIGLSEASPDTIRRAHAVHPITAVQLEWSLWTRDIEDEVIPLCRELGIGIVPYSPLGRGFFGGKGVVETVPSVSTLSGHPRYQAENIEKNKRIYEKIESLAQKHQCTTPQLALAWVLQQGNDVVPIPGTTKIKNLDQNIGALLVKLSENDLREISEAVPIDDVAGVRHYDEGHAKFSWKSANTPPNDSKEETWNTNTKMAEVPRVKLGPQGLEVSKIGFGCMGLTGVYNDPVPEEVGISIIKYAFSKGITFFDTADFYGAHANEVLVGKALKELPRDKVQIATKFGIVKMDMASNTVVVNGTPEYVRSCCEGSLQRLGVDYIDLYYQHRVDTTVPIEDTMGELKKLVEEGKVKHIGLSEASPDTIRRAHSVHPITAVQLEWSLWTREIEQDIVPLCRELGIAIVPYSPLGRGFFGGKGVTESIPANSFLAYQPRIRGENLDKNKILYSKLEKLAKKHGCKPSQLALAWILNQGDDIVPIPGTTKTTNLDINISSLEVKLKEDDLKEITDAVPISEVAGDRTTAAFVKCSWKFADTPPKRS</sequence>
<organism evidence="4 5">
    <name type="scientific">Arachis hypogaea</name>
    <name type="common">Peanut</name>
    <dbReference type="NCBI Taxonomy" id="3818"/>
    <lineage>
        <taxon>Eukaryota</taxon>
        <taxon>Viridiplantae</taxon>
        <taxon>Streptophyta</taxon>
        <taxon>Embryophyta</taxon>
        <taxon>Tracheophyta</taxon>
        <taxon>Spermatophyta</taxon>
        <taxon>Magnoliopsida</taxon>
        <taxon>eudicotyledons</taxon>
        <taxon>Gunneridae</taxon>
        <taxon>Pentapetalae</taxon>
        <taxon>rosids</taxon>
        <taxon>fabids</taxon>
        <taxon>Fabales</taxon>
        <taxon>Fabaceae</taxon>
        <taxon>Papilionoideae</taxon>
        <taxon>50 kb inversion clade</taxon>
        <taxon>dalbergioids sensu lato</taxon>
        <taxon>Dalbergieae</taxon>
        <taxon>Pterocarpus clade</taxon>
        <taxon>Arachis</taxon>
    </lineage>
</organism>
<dbReference type="PANTHER" id="PTHR43625:SF99">
    <property type="entry name" value="ALDO-KETO REDUCTASE 1-RELATED"/>
    <property type="match status" value="1"/>
</dbReference>
<accession>A0A445CNW3</accession>
<evidence type="ECO:0000256" key="2">
    <source>
        <dbReference type="ARBA" id="ARBA00023002"/>
    </source>
</evidence>
<dbReference type="InterPro" id="IPR036812">
    <property type="entry name" value="NAD(P)_OxRdtase_dom_sf"/>
</dbReference>
<keyword evidence="1" id="KW-0521">NADP</keyword>
<gene>
    <name evidence="4" type="ORF">Ahy_A06g027506</name>
</gene>
<proteinExistence type="predicted"/>
<comment type="caution">
    <text evidence="4">The sequence shown here is derived from an EMBL/GenBank/DDBJ whole genome shotgun (WGS) entry which is preliminary data.</text>
</comment>
<dbReference type="AlphaFoldDB" id="A0A445CNW3"/>
<dbReference type="GO" id="GO:0005737">
    <property type="term" value="C:cytoplasm"/>
    <property type="evidence" value="ECO:0007669"/>
    <property type="project" value="TreeGrafter"/>
</dbReference>
<dbReference type="Pfam" id="PF00248">
    <property type="entry name" value="Aldo_ket_red"/>
    <property type="match status" value="3"/>
</dbReference>
<dbReference type="InterPro" id="IPR050791">
    <property type="entry name" value="Aldo-Keto_reductase"/>
</dbReference>
<dbReference type="InterPro" id="IPR020471">
    <property type="entry name" value="AKR"/>
</dbReference>
<feature type="domain" description="NADP-dependent oxidoreductase" evidence="3">
    <location>
        <begin position="358"/>
        <end position="651"/>
    </location>
</feature>
<feature type="domain" description="NADP-dependent oxidoreductase" evidence="3">
    <location>
        <begin position="710"/>
        <end position="1004"/>
    </location>
</feature>
<dbReference type="CDD" id="cd19145">
    <property type="entry name" value="AKR_AKR13D1"/>
    <property type="match status" value="3"/>
</dbReference>
<dbReference type="PRINTS" id="PR00069">
    <property type="entry name" value="ALDKETRDTASE"/>
</dbReference>
<evidence type="ECO:0000259" key="3">
    <source>
        <dbReference type="Pfam" id="PF00248"/>
    </source>
</evidence>